<dbReference type="PANTHER" id="PTHR12945">
    <property type="entry name" value="TRANSLATION INITIATION FACTOR EIF3-RELATED"/>
    <property type="match status" value="1"/>
</dbReference>
<organism evidence="8 9">
    <name type="scientific">Mycetomoellerius zeteki</name>
    <dbReference type="NCBI Taxonomy" id="64791"/>
    <lineage>
        <taxon>Eukaryota</taxon>
        <taxon>Metazoa</taxon>
        <taxon>Ecdysozoa</taxon>
        <taxon>Arthropoda</taxon>
        <taxon>Hexapoda</taxon>
        <taxon>Insecta</taxon>
        <taxon>Pterygota</taxon>
        <taxon>Neoptera</taxon>
        <taxon>Endopterygota</taxon>
        <taxon>Hymenoptera</taxon>
        <taxon>Apocrita</taxon>
        <taxon>Aculeata</taxon>
        <taxon>Formicoidea</taxon>
        <taxon>Formicidae</taxon>
        <taxon>Myrmicinae</taxon>
        <taxon>Mycetomoellerius</taxon>
    </lineage>
</organism>
<feature type="compositionally biased region" description="Acidic residues" evidence="7">
    <location>
        <begin position="305"/>
        <end position="326"/>
    </location>
</feature>
<evidence type="ECO:0000256" key="1">
    <source>
        <dbReference type="ARBA" id="ARBA00004123"/>
    </source>
</evidence>
<comment type="similarity">
    <text evidence="2">Belongs to the TRM6/GCD10 family.</text>
</comment>
<gene>
    <name evidence="8" type="ORF">ALC60_03850</name>
</gene>
<evidence type="ECO:0000256" key="6">
    <source>
        <dbReference type="ARBA" id="ARBA00032319"/>
    </source>
</evidence>
<dbReference type="STRING" id="64791.A0A151XA06"/>
<evidence type="ECO:0000256" key="7">
    <source>
        <dbReference type="SAM" id="MobiDB-lite"/>
    </source>
</evidence>
<accession>A0A151XA06</accession>
<dbReference type="OrthoDB" id="6512771at2759"/>
<dbReference type="AlphaFoldDB" id="A0A151XA06"/>
<dbReference type="PANTHER" id="PTHR12945:SF0">
    <property type="entry name" value="TRNA (ADENINE(58)-N(1))-METHYLTRANSFERASE NON-CATALYTIC SUBUNIT TRM6"/>
    <property type="match status" value="1"/>
</dbReference>
<keyword evidence="9" id="KW-1185">Reference proteome</keyword>
<dbReference type="EMBL" id="KQ982353">
    <property type="protein sequence ID" value="KYQ57184.1"/>
    <property type="molecule type" value="Genomic_DNA"/>
</dbReference>
<dbReference type="GO" id="GO:0030488">
    <property type="term" value="P:tRNA methylation"/>
    <property type="evidence" value="ECO:0007669"/>
    <property type="project" value="InterPro"/>
</dbReference>
<evidence type="ECO:0000313" key="8">
    <source>
        <dbReference type="EMBL" id="KYQ57184.1"/>
    </source>
</evidence>
<dbReference type="Proteomes" id="UP000075809">
    <property type="component" value="Unassembled WGS sequence"/>
</dbReference>
<keyword evidence="8" id="KW-0808">Transferase</keyword>
<reference evidence="8 9" key="1">
    <citation type="submission" date="2015-09" db="EMBL/GenBank/DDBJ databases">
        <title>Trachymyrmex zeteki WGS genome.</title>
        <authorList>
            <person name="Nygaard S."/>
            <person name="Hu H."/>
            <person name="Boomsma J."/>
            <person name="Zhang G."/>
        </authorList>
    </citation>
    <scope>NUCLEOTIDE SEQUENCE [LARGE SCALE GENOMIC DNA]</scope>
    <source>
        <strain evidence="8">Tzet28-1</strain>
        <tissue evidence="8">Whole body</tissue>
    </source>
</reference>
<feature type="compositionally biased region" description="Basic and acidic residues" evidence="7">
    <location>
        <begin position="292"/>
        <end position="304"/>
    </location>
</feature>
<keyword evidence="4" id="KW-0819">tRNA processing</keyword>
<protein>
    <recommendedName>
        <fullName evidence="3">tRNA (adenine(58)-N(1))-methyltransferase non-catalytic subunit TRM6</fullName>
    </recommendedName>
    <alternativeName>
        <fullName evidence="6">tRNA(m1A58)-methyltransferase subunit TRM6</fullName>
    </alternativeName>
</protein>
<dbReference type="InterPro" id="IPR017423">
    <property type="entry name" value="TRM6"/>
</dbReference>
<sequence length="482" mass="54753">MNAVVEDTCESVEDVITVGTHVIVKKQDFSKIYKVSENGILMLGKNQRVEMQEIIGKPFWSTFEMVPLSGNKGTFTLTLTDEIEPWNDLKGELSGCDNRSITDDGTSQRLSKEEILQLQEAGKTGKEIISSLIENSKSFSAKTEYSQEKYIKKKKNKYFKFLTIHKTSILLLHEVYFKRKHEKIGGLRMDALAQMLSYSDVQSDGLHLLYSNGFQGLPAAAMINRIGTNTSGYLINLHPGNMPQTTFIEAMNFPQELRDRHLAVNIYSFLRLHYQGESSIIDNISKKVVIKDTEESHDTEKSSEESEGETMNDEVSETDMEVSELETEIKENGTLLTSDTGEDNSTLKRKLESEEPEIEAAKLKKPKKSANKLKWLLETKRAVDLLSSMKARGLTIVAKEHPLQIAKALLPFLGISRPFVIFHAHREPLQETYMELKQKRNVINMKLFTNFLRSYQVLPNRTHPDILTNDTSGYILTGYLVE</sequence>
<evidence type="ECO:0000256" key="2">
    <source>
        <dbReference type="ARBA" id="ARBA00008320"/>
    </source>
</evidence>
<name>A0A151XA06_9HYME</name>
<dbReference type="GO" id="GO:0008168">
    <property type="term" value="F:methyltransferase activity"/>
    <property type="evidence" value="ECO:0007669"/>
    <property type="project" value="UniProtKB-KW"/>
</dbReference>
<comment type="subcellular location">
    <subcellularLocation>
        <location evidence="1">Nucleus</location>
    </subcellularLocation>
</comment>
<evidence type="ECO:0000256" key="4">
    <source>
        <dbReference type="ARBA" id="ARBA00022694"/>
    </source>
</evidence>
<dbReference type="GO" id="GO:0031515">
    <property type="term" value="C:tRNA (m1A) methyltransferase complex"/>
    <property type="evidence" value="ECO:0007669"/>
    <property type="project" value="InterPro"/>
</dbReference>
<evidence type="ECO:0000256" key="3">
    <source>
        <dbReference type="ARBA" id="ARBA00021704"/>
    </source>
</evidence>
<keyword evidence="5" id="KW-0539">Nucleus</keyword>
<evidence type="ECO:0000313" key="9">
    <source>
        <dbReference type="Proteomes" id="UP000075809"/>
    </source>
</evidence>
<dbReference type="Pfam" id="PF04189">
    <property type="entry name" value="Gcd10p"/>
    <property type="match status" value="1"/>
</dbReference>
<evidence type="ECO:0000256" key="5">
    <source>
        <dbReference type="ARBA" id="ARBA00023242"/>
    </source>
</evidence>
<feature type="region of interest" description="Disordered" evidence="7">
    <location>
        <begin position="292"/>
        <end position="360"/>
    </location>
</feature>
<dbReference type="KEGG" id="mzt:108721098"/>
<keyword evidence="8" id="KW-0489">Methyltransferase</keyword>
<proteinExistence type="inferred from homology"/>
<dbReference type="GO" id="GO:0005634">
    <property type="term" value="C:nucleus"/>
    <property type="evidence" value="ECO:0007669"/>
    <property type="project" value="UniProtKB-SubCell"/>
</dbReference>